<name>A0A0E3C2K2_9BURK</name>
<protein>
    <submittedName>
        <fullName evidence="1">Uncharacterized protein</fullName>
    </submittedName>
</protein>
<gene>
    <name evidence="1" type="ORF">P608_09245</name>
</gene>
<sequence length="128" mass="14263">MSAAWRLGAPCLFGAQQSGKQAQRWCISFLPAAFREMAELARQLHVLNRGQGRPQGDGARLDHNPKDKDVYMLMQVMKHADVFFVAGPFQDTSAFLEVLLPNAAVLRGRPFSQAHGDSDEKIQTGHDW</sequence>
<dbReference type="AlphaFoldDB" id="A0A0E3C2K2"/>
<proteinExistence type="predicted"/>
<evidence type="ECO:0000313" key="2">
    <source>
        <dbReference type="Proteomes" id="UP000029549"/>
    </source>
</evidence>
<accession>A0A0E3C2K2</accession>
<keyword evidence="2" id="KW-1185">Reference proteome</keyword>
<reference evidence="1 2" key="1">
    <citation type="submission" date="2013-09" db="EMBL/GenBank/DDBJ databases">
        <title>High correlation between genotypes and phenotypes of environmental bacteria Comamonas testosteroni strains.</title>
        <authorList>
            <person name="Liu L."/>
            <person name="Zhu W."/>
            <person name="Xia X."/>
            <person name="Xu B."/>
            <person name="Luo M."/>
            <person name="Wang G."/>
        </authorList>
    </citation>
    <scope>NUCLEOTIDE SEQUENCE [LARGE SCALE GENOMIC DNA]</scope>
    <source>
        <strain evidence="1 2">DF2</strain>
    </source>
</reference>
<dbReference type="Proteomes" id="UP000029549">
    <property type="component" value="Unassembled WGS sequence"/>
</dbReference>
<dbReference type="RefSeq" id="WP_131324689.1">
    <property type="nucleotide sequence ID" value="NZ_AWOS01000044.1"/>
</dbReference>
<comment type="caution">
    <text evidence="1">The sequence shown here is derived from an EMBL/GenBank/DDBJ whole genome shotgun (WGS) entry which is preliminary data.</text>
</comment>
<organism evidence="1 2">
    <name type="scientific">Comamonas thiooxydans</name>
    <dbReference type="NCBI Taxonomy" id="363952"/>
    <lineage>
        <taxon>Bacteria</taxon>
        <taxon>Pseudomonadati</taxon>
        <taxon>Pseudomonadota</taxon>
        <taxon>Betaproteobacteria</taxon>
        <taxon>Burkholderiales</taxon>
        <taxon>Comamonadaceae</taxon>
        <taxon>Comamonas</taxon>
    </lineage>
</organism>
<evidence type="ECO:0000313" key="1">
    <source>
        <dbReference type="EMBL" id="KGH13105.1"/>
    </source>
</evidence>
<dbReference type="EMBL" id="AWTP01000102">
    <property type="protein sequence ID" value="KGH13105.1"/>
    <property type="molecule type" value="Genomic_DNA"/>
</dbReference>